<proteinExistence type="predicted"/>
<feature type="transmembrane region" description="Helical" evidence="1">
    <location>
        <begin position="350"/>
        <end position="367"/>
    </location>
</feature>
<accession>A0A077UNF4</accession>
<gene>
    <name evidence="2" type="ORF">ERS140147_02584</name>
</gene>
<protein>
    <submittedName>
        <fullName evidence="2">Low temperature requirement protein A</fullName>
    </submittedName>
</protein>
<reference evidence="2 3" key="1">
    <citation type="submission" date="2014-05" db="EMBL/GenBank/DDBJ databases">
        <authorList>
            <person name="Aslett A.Martin."/>
            <person name="De Silva Nishadi"/>
        </authorList>
    </citation>
    <scope>NUCLEOTIDE SEQUENCE [LARGE SCALE GENOMIC DNA]</scope>
</reference>
<dbReference type="EMBL" id="CCEH01000036">
    <property type="protein sequence ID" value="CDR29373.1"/>
    <property type="molecule type" value="Genomic_DNA"/>
</dbReference>
<feature type="transmembrane region" description="Helical" evidence="1">
    <location>
        <begin position="141"/>
        <end position="161"/>
    </location>
</feature>
<feature type="transmembrane region" description="Helical" evidence="1">
    <location>
        <begin position="202"/>
        <end position="222"/>
    </location>
</feature>
<organism evidence="2 3">
    <name type="scientific">Staphylococcus schweitzeri</name>
    <dbReference type="NCBI Taxonomy" id="1654388"/>
    <lineage>
        <taxon>Bacteria</taxon>
        <taxon>Bacillati</taxon>
        <taxon>Bacillota</taxon>
        <taxon>Bacilli</taxon>
        <taxon>Bacillales</taxon>
        <taxon>Staphylococcaceae</taxon>
        <taxon>Staphylococcus</taxon>
    </lineage>
</organism>
<keyword evidence="1" id="KW-1133">Transmembrane helix</keyword>
<feature type="transmembrane region" description="Helical" evidence="1">
    <location>
        <begin position="296"/>
        <end position="314"/>
    </location>
</feature>
<evidence type="ECO:0000313" key="2">
    <source>
        <dbReference type="EMBL" id="CDR29373.1"/>
    </source>
</evidence>
<keyword evidence="1" id="KW-0472">Membrane</keyword>
<feature type="transmembrane region" description="Helical" evidence="1">
    <location>
        <begin position="20"/>
        <end position="38"/>
    </location>
</feature>
<dbReference type="PANTHER" id="PTHR36840:SF1">
    <property type="entry name" value="BLL5714 PROTEIN"/>
    <property type="match status" value="1"/>
</dbReference>
<name>A0A077UNF4_9STAP</name>
<feature type="transmembrane region" description="Helical" evidence="1">
    <location>
        <begin position="326"/>
        <end position="344"/>
    </location>
</feature>
<dbReference type="RefSeq" id="WP_047532265.1">
    <property type="nucleotide sequence ID" value="NZ_CCEH01000036.1"/>
</dbReference>
<feature type="transmembrane region" description="Helical" evidence="1">
    <location>
        <begin position="50"/>
        <end position="70"/>
    </location>
</feature>
<sequence length="377" mass="43638">MVNALTPKHLAEKRAGFHELFFDLIFVYAIQKIAHVILTTQNGSISAELFFKYIIMSLFLWLMWSHQTFFTNRFGQVTFKDVSFMMFNMFIMVFLSNSLYPDFEKTFFPFFLCVAIMYLSIGLQYLLHIRTGLNYGDKRTCQAFAIVAFIISFLSFLSLVLPQNIHYIPGFLGVFIAATGLIPFQKYLVLSPVNMMHLVERFSLLTIIIFGEVLVGLASSSFSINHFSYIYIFQFIILISLFGVYWIITENYINHKLSSIGFRLSYTHLLINIALGVINAAIVFSNNNKLNDLFEINMMYASVLVFYIGLWLISPYFHNELTNAKYISYSLAILVISYIVSLIFKGHDQVMIISVSVATFCIMLIYFKNQRLRNKHE</sequence>
<feature type="transmembrane region" description="Helical" evidence="1">
    <location>
        <begin position="106"/>
        <end position="129"/>
    </location>
</feature>
<feature type="transmembrane region" description="Helical" evidence="1">
    <location>
        <begin position="82"/>
        <end position="100"/>
    </location>
</feature>
<evidence type="ECO:0000313" key="3">
    <source>
        <dbReference type="Proteomes" id="UP000044616"/>
    </source>
</evidence>
<evidence type="ECO:0000256" key="1">
    <source>
        <dbReference type="SAM" id="Phobius"/>
    </source>
</evidence>
<feature type="transmembrane region" description="Helical" evidence="1">
    <location>
        <begin position="228"/>
        <end position="248"/>
    </location>
</feature>
<keyword evidence="1" id="KW-0812">Transmembrane</keyword>
<dbReference type="AlphaFoldDB" id="A0A077UNF4"/>
<feature type="transmembrane region" description="Helical" evidence="1">
    <location>
        <begin position="260"/>
        <end position="284"/>
    </location>
</feature>
<feature type="transmembrane region" description="Helical" evidence="1">
    <location>
        <begin position="167"/>
        <end position="190"/>
    </location>
</feature>
<dbReference type="InterPro" id="IPR010640">
    <property type="entry name" value="Low_temperature_requirement_A"/>
</dbReference>
<dbReference type="Pfam" id="PF06772">
    <property type="entry name" value="LtrA"/>
    <property type="match status" value="1"/>
</dbReference>
<dbReference type="Proteomes" id="UP000044616">
    <property type="component" value="Unassembled WGS sequence"/>
</dbReference>
<dbReference type="PANTHER" id="PTHR36840">
    <property type="entry name" value="BLL5714 PROTEIN"/>
    <property type="match status" value="1"/>
</dbReference>